<dbReference type="Proteomes" id="UP000595703">
    <property type="component" value="Chromosome"/>
</dbReference>
<keyword evidence="3" id="KW-1185">Reference proteome</keyword>
<dbReference type="EMBL" id="AP018365">
    <property type="protein sequence ID" value="BBA97383.1"/>
    <property type="molecule type" value="Genomic_DNA"/>
</dbReference>
<feature type="compositionally biased region" description="Basic and acidic residues" evidence="1">
    <location>
        <begin position="235"/>
        <end position="246"/>
    </location>
</feature>
<proteinExistence type="predicted"/>
<reference evidence="2 3" key="4">
    <citation type="journal article" date="2020" name="Sci. Rep.">
        <title>beta-carboline chemical signals induce reveromycin production through a LuxR family regulator in Streptomyces sp. SN-593.</title>
        <authorList>
            <person name="Panthee S."/>
            <person name="Kito N."/>
            <person name="Hayashi T."/>
            <person name="Shimizu T."/>
            <person name="Ishikawa J."/>
            <person name="Hamamoto H."/>
            <person name="Osada H."/>
            <person name="Takahashi S."/>
        </authorList>
    </citation>
    <scope>NUCLEOTIDE SEQUENCE [LARGE SCALE GENOMIC DNA]</scope>
    <source>
        <strain evidence="2 3">SN-593</strain>
    </source>
</reference>
<reference evidence="2 3" key="3">
    <citation type="journal article" date="2011" name="Nat. Chem. Biol.">
        <title>Reveromycin A biosynthesis uses RevG and RevJ for stereospecific spiroacetal formation.</title>
        <authorList>
            <person name="Takahashi S."/>
            <person name="Toyoda A."/>
            <person name="Sekiyama Y."/>
            <person name="Takagi H."/>
            <person name="Nogawa T."/>
            <person name="Uramoto M."/>
            <person name="Suzuki R."/>
            <person name="Koshino H."/>
            <person name="Kumano T."/>
            <person name="Panthee S."/>
            <person name="Dairi T."/>
            <person name="Ishikawa J."/>
            <person name="Ikeda H."/>
            <person name="Sakaki Y."/>
            <person name="Osada H."/>
        </authorList>
    </citation>
    <scope>NUCLEOTIDE SEQUENCE [LARGE SCALE GENOMIC DNA]</scope>
    <source>
        <strain evidence="2 3">SN-593</strain>
    </source>
</reference>
<dbReference type="AlphaFoldDB" id="A0A7U3URK1"/>
<feature type="compositionally biased region" description="Basic and acidic residues" evidence="1">
    <location>
        <begin position="274"/>
        <end position="292"/>
    </location>
</feature>
<name>A0A7U3URK1_9ACTN</name>
<evidence type="ECO:0000256" key="1">
    <source>
        <dbReference type="SAM" id="MobiDB-lite"/>
    </source>
</evidence>
<dbReference type="KEGG" id="arev:RVR_3097"/>
<reference evidence="2 3" key="2">
    <citation type="journal article" date="2011" name="J. Antibiot.">
        <title>Furaquinocins I and J: novel polyketide isoprenoid hybrid compounds from Streptomyces reveromyceticus SN-593.</title>
        <authorList>
            <person name="Panthee S."/>
            <person name="Takahashi S."/>
            <person name="Takagi H."/>
            <person name="Nogawa T."/>
            <person name="Oowada E."/>
            <person name="Uramoto M."/>
            <person name="Osada H."/>
        </authorList>
    </citation>
    <scope>NUCLEOTIDE SEQUENCE [LARGE SCALE GENOMIC DNA]</scope>
    <source>
        <strain evidence="2 3">SN-593</strain>
    </source>
</reference>
<reference evidence="2 3" key="1">
    <citation type="journal article" date="2010" name="J. Bacteriol.">
        <title>Biochemical characterization of a novel indole prenyltransferase from Streptomyces sp. SN-593.</title>
        <authorList>
            <person name="Takahashi S."/>
            <person name="Takagi H."/>
            <person name="Toyoda A."/>
            <person name="Uramoto M."/>
            <person name="Nogawa T."/>
            <person name="Ueki M."/>
            <person name="Sakaki Y."/>
            <person name="Osada H."/>
        </authorList>
    </citation>
    <scope>NUCLEOTIDE SEQUENCE [LARGE SCALE GENOMIC DNA]</scope>
    <source>
        <strain evidence="2 3">SN-593</strain>
    </source>
</reference>
<protein>
    <submittedName>
        <fullName evidence="2">Uncharacterized protein</fullName>
    </submittedName>
</protein>
<evidence type="ECO:0000313" key="3">
    <source>
        <dbReference type="Proteomes" id="UP000595703"/>
    </source>
</evidence>
<evidence type="ECO:0000313" key="2">
    <source>
        <dbReference type="EMBL" id="BBA97383.1"/>
    </source>
</evidence>
<organism evidence="2 3">
    <name type="scientific">Actinacidiphila reveromycinica</name>
    <dbReference type="NCBI Taxonomy" id="659352"/>
    <lineage>
        <taxon>Bacteria</taxon>
        <taxon>Bacillati</taxon>
        <taxon>Actinomycetota</taxon>
        <taxon>Actinomycetes</taxon>
        <taxon>Kitasatosporales</taxon>
        <taxon>Streptomycetaceae</taxon>
        <taxon>Actinacidiphila</taxon>
    </lineage>
</organism>
<feature type="region of interest" description="Disordered" evidence="1">
    <location>
        <begin position="235"/>
        <end position="302"/>
    </location>
</feature>
<sequence>MRRRDRSRRRGRAAVVHGRADRAGRVVGAVGVHAVERAAAVAGENWPEVAAHGVRAGQRTRLDLGVHHLDVVLPQVGVVRVEDQLAPDREEGHPGVRDAVQRVEEGVVGGDLQRAAGRGGAHLAVVHPDGLGVAARQRDLRARVEAHQPAGGGVAAVVAGLGEGGVELAALAGAQQLPHRLQVAGEHRVAVERGDGQVLLGGVQRLLDLALGVAADPPRRVGRHPDAVAVRLRRAAGEGRARRDGGDGAPGHQGYHVHPDLLADRGGGGAVRVADPHVDGEAERQRDQHEHGQCLPGQALRGGAADVHRVRRVVEPLARRVLLDTGSPDERLVEHDGSVLAVVVAPGRHAVGRALGRVLMPAHTTRLSPCGRGQAASERTS</sequence>
<accession>A0A7U3URK1</accession>
<gene>
    <name evidence="2" type="ORF">RVR_3097</name>
</gene>